<keyword evidence="3" id="KW-0240">DNA-directed RNA polymerase</keyword>
<dbReference type="EC" id="2.7.7.6" evidence="2"/>
<evidence type="ECO:0000256" key="2">
    <source>
        <dbReference type="ARBA" id="ARBA00012418"/>
    </source>
</evidence>
<dbReference type="InterPro" id="IPR037033">
    <property type="entry name" value="DNA-dir_RNAP_su2_hyb_sf"/>
</dbReference>
<accession>A0A7J6R8F6</accession>
<keyword evidence="9" id="KW-1185">Reference proteome</keyword>
<keyword evidence="6" id="KW-0804">Transcription</keyword>
<dbReference type="SUPFAM" id="SSF64484">
    <property type="entry name" value="beta and beta-prime subunits of DNA dependent RNA-polymerase"/>
    <property type="match status" value="1"/>
</dbReference>
<evidence type="ECO:0000256" key="6">
    <source>
        <dbReference type="ARBA" id="ARBA00023163"/>
    </source>
</evidence>
<evidence type="ECO:0000313" key="8">
    <source>
        <dbReference type="EMBL" id="KAF4716944.1"/>
    </source>
</evidence>
<dbReference type="GO" id="GO:0003677">
    <property type="term" value="F:DNA binding"/>
    <property type="evidence" value="ECO:0007669"/>
    <property type="project" value="InterPro"/>
</dbReference>
<dbReference type="PANTHER" id="PTHR20856">
    <property type="entry name" value="DNA-DIRECTED RNA POLYMERASE I SUBUNIT 2"/>
    <property type="match status" value="1"/>
</dbReference>
<dbReference type="InterPro" id="IPR015712">
    <property type="entry name" value="DNA-dir_RNA_pol_su2"/>
</dbReference>
<dbReference type="InterPro" id="IPR007120">
    <property type="entry name" value="DNA-dir_RNAP_su2_dom"/>
</dbReference>
<dbReference type="GO" id="GO:0000428">
    <property type="term" value="C:DNA-directed RNA polymerase complex"/>
    <property type="evidence" value="ECO:0007669"/>
    <property type="project" value="UniProtKB-KW"/>
</dbReference>
<evidence type="ECO:0000256" key="5">
    <source>
        <dbReference type="ARBA" id="ARBA00022695"/>
    </source>
</evidence>
<proteinExistence type="inferred from homology"/>
<organism evidence="8 9">
    <name type="scientific">Perkinsus olseni</name>
    <name type="common">Perkinsus atlanticus</name>
    <dbReference type="NCBI Taxonomy" id="32597"/>
    <lineage>
        <taxon>Eukaryota</taxon>
        <taxon>Sar</taxon>
        <taxon>Alveolata</taxon>
        <taxon>Perkinsozoa</taxon>
        <taxon>Perkinsea</taxon>
        <taxon>Perkinsida</taxon>
        <taxon>Perkinsidae</taxon>
        <taxon>Perkinsus</taxon>
    </lineage>
</organism>
<comment type="similarity">
    <text evidence="1">Belongs to the RNA polymerase beta chain family.</text>
</comment>
<dbReference type="GO" id="GO:0003899">
    <property type="term" value="F:DNA-directed RNA polymerase activity"/>
    <property type="evidence" value="ECO:0007669"/>
    <property type="project" value="UniProtKB-EC"/>
</dbReference>
<dbReference type="GO" id="GO:0032549">
    <property type="term" value="F:ribonucleoside binding"/>
    <property type="evidence" value="ECO:0007669"/>
    <property type="project" value="InterPro"/>
</dbReference>
<dbReference type="EMBL" id="JABANO010027373">
    <property type="protein sequence ID" value="KAF4716944.1"/>
    <property type="molecule type" value="Genomic_DNA"/>
</dbReference>
<gene>
    <name evidence="8" type="primary">RPB2_3</name>
    <name evidence="8" type="ORF">FOZ63_024722</name>
</gene>
<dbReference type="Gene3D" id="2.40.270.10">
    <property type="entry name" value="DNA-directed RNA polymerase, subunit 2, domain 6"/>
    <property type="match status" value="1"/>
</dbReference>
<dbReference type="Proteomes" id="UP000553632">
    <property type="component" value="Unassembled WGS sequence"/>
</dbReference>
<reference evidence="8 9" key="1">
    <citation type="submission" date="2020-04" db="EMBL/GenBank/DDBJ databases">
        <title>Perkinsus olseni comparative genomics.</title>
        <authorList>
            <person name="Bogema D.R."/>
        </authorList>
    </citation>
    <scope>NUCLEOTIDE SEQUENCE [LARGE SCALE GENOMIC DNA]</scope>
    <source>
        <strain evidence="8 9">ATCC PRA-207</strain>
    </source>
</reference>
<evidence type="ECO:0000259" key="7">
    <source>
        <dbReference type="Pfam" id="PF00562"/>
    </source>
</evidence>
<evidence type="ECO:0000256" key="3">
    <source>
        <dbReference type="ARBA" id="ARBA00022478"/>
    </source>
</evidence>
<evidence type="ECO:0000313" key="9">
    <source>
        <dbReference type="Proteomes" id="UP000553632"/>
    </source>
</evidence>
<sequence>MRIDTMAHVLNYPQKPLVGTRAMEYLRFRELPAGNNAIVAIMTYSGYNQEDSLIMNGSSIDRGFMRSVHFKSYMADEKRQGAQVVEEFRAPSWSKTYAMKRGDYSKLDNDGLINPGKQS</sequence>
<keyword evidence="4" id="KW-0808">Transferase</keyword>
<name>A0A7J6R8F6_PEROL</name>
<keyword evidence="5" id="KW-0548">Nucleotidyltransferase</keyword>
<evidence type="ECO:0000256" key="1">
    <source>
        <dbReference type="ARBA" id="ARBA00006835"/>
    </source>
</evidence>
<dbReference type="AlphaFoldDB" id="A0A7J6R8F6"/>
<comment type="caution">
    <text evidence="8">The sequence shown here is derived from an EMBL/GenBank/DDBJ whole genome shotgun (WGS) entry which is preliminary data.</text>
</comment>
<evidence type="ECO:0000256" key="4">
    <source>
        <dbReference type="ARBA" id="ARBA00022679"/>
    </source>
</evidence>
<feature type="domain" description="DNA-directed RNA polymerase subunit 2 hybrid-binding" evidence="7">
    <location>
        <begin position="2"/>
        <end position="118"/>
    </location>
</feature>
<dbReference type="Pfam" id="PF00562">
    <property type="entry name" value="RNA_pol_Rpb2_6"/>
    <property type="match status" value="1"/>
</dbReference>
<protein>
    <recommendedName>
        <fullName evidence="2">DNA-directed RNA polymerase</fullName>
        <ecNumber evidence="2">2.7.7.6</ecNumber>
    </recommendedName>
</protein>
<dbReference type="GO" id="GO:0006351">
    <property type="term" value="P:DNA-templated transcription"/>
    <property type="evidence" value="ECO:0007669"/>
    <property type="project" value="InterPro"/>
</dbReference>